<evidence type="ECO:0000313" key="3">
    <source>
        <dbReference type="EMBL" id="MCU7551224.1"/>
    </source>
</evidence>
<dbReference type="PROSITE" id="PS50005">
    <property type="entry name" value="TPR"/>
    <property type="match status" value="2"/>
</dbReference>
<dbReference type="AlphaFoldDB" id="A0A9X2XXC1"/>
<sequence>MRQLAAILFADMTGYTALMQDNEQLARQKRRHMKEVLDTSVPQYGGKILQYYGDGTLTLFNSAIDGVNCAIQIQKLLQQEPKVDVRIGIHTGDVILEEESIYGDGVNLASRIESLGAPGSILVSEKVYDDIKNQEDILVREVGYFELKNVKQPVRIFAIANTGIVVPARHELEGKTKLPVNRLAVLPFVNMSADPDNEFFSDGITEELLNALTKVEGLQVTSRTSVFAFKGKNDDIRDIAIRLNVDKILEGSVRKAGNRVRITAQLINAADGYHIWSENYDRNLTDIFEVQDEISSIIANRLRENLLPTHKESHLVKAPTYNMEAYTLYLKGMHFWHKLTPADGRKAIEYFGQAIAIEPNYAQAYAMIANIYGYLGVSGQLKTPQAFEIVDNYSRKALEIDHSISEGHIARACLYLFYELKWEKAYEELQTALRLNPSAMEAYQLLWYYYIGIGKKDEAVTMMEKAIKLDPLSPILNIYLGEAYLYADRYDDAIRQTDKVLEMSPHMRVAIEIKGWANGLKGDWQKALHLFEEVHRLVNHPLKAVNILGFAYAKLGQSEKAMECIEKIHQRHAEEPDTVLDGDLGMIYWGLGDREKATYHFKNCIEKKLFTPIFYMQHPAMKGVENEDWYKELRKKAEV</sequence>
<evidence type="ECO:0000256" key="1">
    <source>
        <dbReference type="PROSITE-ProRule" id="PRU00339"/>
    </source>
</evidence>
<dbReference type="CDD" id="cd07302">
    <property type="entry name" value="CHD"/>
    <property type="match status" value="1"/>
</dbReference>
<dbReference type="SMART" id="SM00028">
    <property type="entry name" value="TPR"/>
    <property type="match status" value="6"/>
</dbReference>
<dbReference type="RefSeq" id="WP_279298663.1">
    <property type="nucleotide sequence ID" value="NZ_JAOTIF010000019.1"/>
</dbReference>
<dbReference type="InterPro" id="IPR050697">
    <property type="entry name" value="Adenylyl/Guanylyl_Cyclase_3/4"/>
</dbReference>
<dbReference type="GO" id="GO:0035556">
    <property type="term" value="P:intracellular signal transduction"/>
    <property type="evidence" value="ECO:0007669"/>
    <property type="project" value="InterPro"/>
</dbReference>
<feature type="repeat" description="TPR" evidence="1">
    <location>
        <begin position="474"/>
        <end position="507"/>
    </location>
</feature>
<dbReference type="InterPro" id="IPR019734">
    <property type="entry name" value="TPR_rpt"/>
</dbReference>
<keyword evidence="4" id="KW-1185">Reference proteome</keyword>
<comment type="caution">
    <text evidence="3">The sequence shown here is derived from an EMBL/GenBank/DDBJ whole genome shotgun (WGS) entry which is preliminary data.</text>
</comment>
<dbReference type="InterPro" id="IPR001054">
    <property type="entry name" value="A/G_cyclase"/>
</dbReference>
<evidence type="ECO:0000259" key="2">
    <source>
        <dbReference type="PROSITE" id="PS50125"/>
    </source>
</evidence>
<name>A0A9X2XXC1_9BACT</name>
<dbReference type="Gene3D" id="1.25.40.10">
    <property type="entry name" value="Tetratricopeptide repeat domain"/>
    <property type="match status" value="2"/>
</dbReference>
<dbReference type="Pfam" id="PF13432">
    <property type="entry name" value="TPR_16"/>
    <property type="match status" value="1"/>
</dbReference>
<proteinExistence type="predicted"/>
<dbReference type="Gene3D" id="3.40.50.10070">
    <property type="entry name" value="TolB, N-terminal domain"/>
    <property type="match status" value="1"/>
</dbReference>
<feature type="repeat" description="TPR" evidence="1">
    <location>
        <begin position="440"/>
        <end position="473"/>
    </location>
</feature>
<evidence type="ECO:0000313" key="4">
    <source>
        <dbReference type="Proteomes" id="UP001155483"/>
    </source>
</evidence>
<feature type="domain" description="Guanylate cyclase" evidence="2">
    <location>
        <begin position="6"/>
        <end position="113"/>
    </location>
</feature>
<dbReference type="Gene3D" id="3.30.70.1230">
    <property type="entry name" value="Nucleotide cyclase"/>
    <property type="match status" value="1"/>
</dbReference>
<dbReference type="PANTHER" id="PTHR43081">
    <property type="entry name" value="ADENYLATE CYCLASE, TERMINAL-DIFFERENTIATION SPECIFIC-RELATED"/>
    <property type="match status" value="1"/>
</dbReference>
<dbReference type="SUPFAM" id="SSF55073">
    <property type="entry name" value="Nucleotide cyclase"/>
    <property type="match status" value="1"/>
</dbReference>
<dbReference type="SUPFAM" id="SSF48452">
    <property type="entry name" value="TPR-like"/>
    <property type="match status" value="1"/>
</dbReference>
<dbReference type="InterPro" id="IPR029787">
    <property type="entry name" value="Nucleotide_cyclase"/>
</dbReference>
<dbReference type="EMBL" id="JAOTIF010000019">
    <property type="protein sequence ID" value="MCU7551224.1"/>
    <property type="molecule type" value="Genomic_DNA"/>
</dbReference>
<dbReference type="Pfam" id="PF00211">
    <property type="entry name" value="Guanylate_cyc"/>
    <property type="match status" value="1"/>
</dbReference>
<organism evidence="3 4">
    <name type="scientific">Paraflavisolibacter caeni</name>
    <dbReference type="NCBI Taxonomy" id="2982496"/>
    <lineage>
        <taxon>Bacteria</taxon>
        <taxon>Pseudomonadati</taxon>
        <taxon>Bacteroidota</taxon>
        <taxon>Chitinophagia</taxon>
        <taxon>Chitinophagales</taxon>
        <taxon>Chitinophagaceae</taxon>
        <taxon>Paraflavisolibacter</taxon>
    </lineage>
</organism>
<dbReference type="PANTHER" id="PTHR43081:SF19">
    <property type="entry name" value="PH-SENSITIVE ADENYLATE CYCLASE RV1264"/>
    <property type="match status" value="1"/>
</dbReference>
<dbReference type="Proteomes" id="UP001155483">
    <property type="component" value="Unassembled WGS sequence"/>
</dbReference>
<dbReference type="Pfam" id="PF13181">
    <property type="entry name" value="TPR_8"/>
    <property type="match status" value="1"/>
</dbReference>
<protein>
    <submittedName>
        <fullName evidence="3">Tetratricopeptide repeat protein</fullName>
    </submittedName>
</protein>
<accession>A0A9X2XXC1</accession>
<dbReference type="GO" id="GO:0006171">
    <property type="term" value="P:cAMP biosynthetic process"/>
    <property type="evidence" value="ECO:0007669"/>
    <property type="project" value="TreeGrafter"/>
</dbReference>
<dbReference type="PROSITE" id="PS50125">
    <property type="entry name" value="GUANYLATE_CYCLASE_2"/>
    <property type="match status" value="1"/>
</dbReference>
<dbReference type="InterPro" id="IPR011990">
    <property type="entry name" value="TPR-like_helical_dom_sf"/>
</dbReference>
<reference evidence="3" key="2">
    <citation type="submission" date="2023-04" db="EMBL/GenBank/DDBJ databases">
        <title>Paracnuella aquatica gen. nov., sp. nov., a member of the family Chitinophagaceae isolated from a hot spring.</title>
        <authorList>
            <person name="Wang C."/>
        </authorList>
    </citation>
    <scope>NUCLEOTIDE SEQUENCE</scope>
    <source>
        <strain evidence="3">LB-8</strain>
    </source>
</reference>
<dbReference type="GO" id="GO:0004016">
    <property type="term" value="F:adenylate cyclase activity"/>
    <property type="evidence" value="ECO:0007669"/>
    <property type="project" value="UniProtKB-ARBA"/>
</dbReference>
<gene>
    <name evidence="3" type="ORF">OCK74_19035</name>
</gene>
<reference evidence="3" key="1">
    <citation type="submission" date="2022-09" db="EMBL/GenBank/DDBJ databases">
        <authorList>
            <person name="Yuan C."/>
            <person name="Ke Z."/>
        </authorList>
    </citation>
    <scope>NUCLEOTIDE SEQUENCE</scope>
    <source>
        <strain evidence="3">LB-8</strain>
    </source>
</reference>
<keyword evidence="1" id="KW-0802">TPR repeat</keyword>